<name>A0ABQ8U704_9EUKA</name>
<evidence type="ECO:0000256" key="1">
    <source>
        <dbReference type="SAM" id="MobiDB-lite"/>
    </source>
</evidence>
<protein>
    <submittedName>
        <fullName evidence="2">Uncharacterized protein</fullName>
    </submittedName>
</protein>
<reference evidence="2" key="1">
    <citation type="journal article" date="2022" name="bioRxiv">
        <title>Genomics of Preaxostyla Flagellates Illuminates Evolutionary Transitions and the Path Towards Mitochondrial Loss.</title>
        <authorList>
            <person name="Novak L.V.F."/>
            <person name="Treitli S.C."/>
            <person name="Pyrih J."/>
            <person name="Halakuc P."/>
            <person name="Pipaliya S.V."/>
            <person name="Vacek V."/>
            <person name="Brzon O."/>
            <person name="Soukal P."/>
            <person name="Eme L."/>
            <person name="Dacks J.B."/>
            <person name="Karnkowska A."/>
            <person name="Elias M."/>
            <person name="Hampl V."/>
        </authorList>
    </citation>
    <scope>NUCLEOTIDE SEQUENCE</scope>
    <source>
        <strain evidence="2">RCP-MX</strain>
    </source>
</reference>
<sequence length="709" mass="77792">MLVGDVVQTLKRIFDQDHVFVQCWWVGALQVLAAVVFLDVFQTLEGGFDQYHAGVLMVGQNFGVVVLESPTHVPRCLLALFHTTLGRGPLPAEVLLCHGKTSADELMLFLSRWLHGAMSAAFPSAMCLANAHQLDPALQTLLIQELRKAHHHIAALRAALAAPGPVPPPLFIVLAGGTQERLASELQRWVISFAAPDAAQVLGLVDDIIRKDCAALQVVESSLPGQGKTHVILQTVQMLTAGNPGLAYRRVLIDELTDADVGGRCEHWPIFSIKFWVLLCWRQVSTKIAVGCLTHNSRDQNAVRHSLSCLDNRFQRVLISSFRQPSSGIAPLAHVAYHLDIGPTVSPAALDTLLFSWLVVGVLVSTTGEVLHRRREDGCFVELATVLQGRSLLAQLPTLGMLGSFEPPHALSFQRFPVACTPLADWCTVRCEDNDSLRLVLGYLTAFDSGLFATITKGAHFSIPTNMPWTCIPGVQLKTPRSLKFFKINVIFLHPPAHRTPRSLKFFKINVIFLHPPAHRTPRSLKFFKINDTPVFDPLTAGPTDPERALGLVEMALKRCYAAWQQPCESLTMLEIASFVQFLVDPLTNLDRCDLLSNVAIGDPHTGLQRLKQFLLDFIIKTAFHFVAPSVMRPEEAARRMQVSHCDPGRHQLSSPAPTSARQHTPRRPCSCPFPCPPNGPTPLCGSPEHCWPARGGGGGTWGLSGGGR</sequence>
<keyword evidence="3" id="KW-1185">Reference proteome</keyword>
<accession>A0ABQ8U704</accession>
<dbReference type="EMBL" id="JAPMOS010000152">
    <property type="protein sequence ID" value="KAJ4454493.1"/>
    <property type="molecule type" value="Genomic_DNA"/>
</dbReference>
<evidence type="ECO:0000313" key="2">
    <source>
        <dbReference type="EMBL" id="KAJ4454493.1"/>
    </source>
</evidence>
<organism evidence="2 3">
    <name type="scientific">Paratrimastix pyriformis</name>
    <dbReference type="NCBI Taxonomy" id="342808"/>
    <lineage>
        <taxon>Eukaryota</taxon>
        <taxon>Metamonada</taxon>
        <taxon>Preaxostyla</taxon>
        <taxon>Paratrimastigidae</taxon>
        <taxon>Paratrimastix</taxon>
    </lineage>
</organism>
<gene>
    <name evidence="2" type="ORF">PAPYR_10785</name>
</gene>
<evidence type="ECO:0000313" key="3">
    <source>
        <dbReference type="Proteomes" id="UP001141327"/>
    </source>
</evidence>
<feature type="compositionally biased region" description="Polar residues" evidence="1">
    <location>
        <begin position="652"/>
        <end position="663"/>
    </location>
</feature>
<proteinExistence type="predicted"/>
<dbReference type="Proteomes" id="UP001141327">
    <property type="component" value="Unassembled WGS sequence"/>
</dbReference>
<feature type="region of interest" description="Disordered" evidence="1">
    <location>
        <begin position="645"/>
        <end position="664"/>
    </location>
</feature>
<comment type="caution">
    <text evidence="2">The sequence shown here is derived from an EMBL/GenBank/DDBJ whole genome shotgun (WGS) entry which is preliminary data.</text>
</comment>